<organism evidence="1 2">
    <name type="scientific">Anisodus tanguticus</name>
    <dbReference type="NCBI Taxonomy" id="243964"/>
    <lineage>
        <taxon>Eukaryota</taxon>
        <taxon>Viridiplantae</taxon>
        <taxon>Streptophyta</taxon>
        <taxon>Embryophyta</taxon>
        <taxon>Tracheophyta</taxon>
        <taxon>Spermatophyta</taxon>
        <taxon>Magnoliopsida</taxon>
        <taxon>eudicotyledons</taxon>
        <taxon>Gunneridae</taxon>
        <taxon>Pentapetalae</taxon>
        <taxon>asterids</taxon>
        <taxon>lamiids</taxon>
        <taxon>Solanales</taxon>
        <taxon>Solanaceae</taxon>
        <taxon>Solanoideae</taxon>
        <taxon>Hyoscyameae</taxon>
        <taxon>Anisodus</taxon>
    </lineage>
</organism>
<gene>
    <name evidence="1" type="ORF">RND71_019946</name>
</gene>
<accession>A0AAE1S170</accession>
<proteinExistence type="predicted"/>
<sequence>MDLECLRGRNLGQNHSSLLGRFVGWSDLCRQIWWFGCRRWLRRGRRSADLGDGVERVMVWWLKTKRAKGVLVAVGRSGDCSGSTELKVSHQSGGVVAFRGLRRR</sequence>
<evidence type="ECO:0000313" key="1">
    <source>
        <dbReference type="EMBL" id="KAK4360994.1"/>
    </source>
</evidence>
<name>A0AAE1S170_9SOLA</name>
<protein>
    <submittedName>
        <fullName evidence="1">Uncharacterized protein</fullName>
    </submittedName>
</protein>
<reference evidence="1" key="1">
    <citation type="submission" date="2023-12" db="EMBL/GenBank/DDBJ databases">
        <title>Genome assembly of Anisodus tanguticus.</title>
        <authorList>
            <person name="Wang Y.-J."/>
        </authorList>
    </citation>
    <scope>NUCLEOTIDE SEQUENCE</scope>
    <source>
        <strain evidence="1">KB-2021</strain>
        <tissue evidence="1">Leaf</tissue>
    </source>
</reference>
<comment type="caution">
    <text evidence="1">The sequence shown here is derived from an EMBL/GenBank/DDBJ whole genome shotgun (WGS) entry which is preliminary data.</text>
</comment>
<dbReference type="AlphaFoldDB" id="A0AAE1S170"/>
<evidence type="ECO:0000313" key="2">
    <source>
        <dbReference type="Proteomes" id="UP001291623"/>
    </source>
</evidence>
<keyword evidence="2" id="KW-1185">Reference proteome</keyword>
<dbReference type="EMBL" id="JAVYJV010000010">
    <property type="protein sequence ID" value="KAK4360994.1"/>
    <property type="molecule type" value="Genomic_DNA"/>
</dbReference>
<dbReference type="Proteomes" id="UP001291623">
    <property type="component" value="Unassembled WGS sequence"/>
</dbReference>